<evidence type="ECO:0000256" key="1">
    <source>
        <dbReference type="ARBA" id="ARBA00004141"/>
    </source>
</evidence>
<comment type="subcellular location">
    <subcellularLocation>
        <location evidence="1">Membrane</location>
        <topology evidence="1">Multi-pass membrane protein</topology>
    </subcellularLocation>
</comment>
<feature type="transmembrane region" description="Helical" evidence="6">
    <location>
        <begin position="191"/>
        <end position="211"/>
    </location>
</feature>
<name>A0A6J1ECE1_CUCMO</name>
<evidence type="ECO:0000256" key="5">
    <source>
        <dbReference type="ARBA" id="ARBA00023136"/>
    </source>
</evidence>
<dbReference type="GO" id="GO:0015297">
    <property type="term" value="F:antiporter activity"/>
    <property type="evidence" value="ECO:0007669"/>
    <property type="project" value="InterPro"/>
</dbReference>
<organism evidence="7 8">
    <name type="scientific">Cucurbita moschata</name>
    <name type="common">Winter crookneck squash</name>
    <name type="synonym">Cucurbita pepo var. moschata</name>
    <dbReference type="NCBI Taxonomy" id="3662"/>
    <lineage>
        <taxon>Eukaryota</taxon>
        <taxon>Viridiplantae</taxon>
        <taxon>Streptophyta</taxon>
        <taxon>Embryophyta</taxon>
        <taxon>Tracheophyta</taxon>
        <taxon>Spermatophyta</taxon>
        <taxon>Magnoliopsida</taxon>
        <taxon>eudicotyledons</taxon>
        <taxon>Gunneridae</taxon>
        <taxon>Pentapetalae</taxon>
        <taxon>rosids</taxon>
        <taxon>fabids</taxon>
        <taxon>Cucurbitales</taxon>
        <taxon>Cucurbitaceae</taxon>
        <taxon>Cucurbiteae</taxon>
        <taxon>Cucurbita</taxon>
    </lineage>
</organism>
<feature type="transmembrane region" description="Helical" evidence="6">
    <location>
        <begin position="413"/>
        <end position="437"/>
    </location>
</feature>
<feature type="transmembrane region" description="Helical" evidence="6">
    <location>
        <begin position="300"/>
        <end position="319"/>
    </location>
</feature>
<evidence type="ECO:0000256" key="4">
    <source>
        <dbReference type="ARBA" id="ARBA00022989"/>
    </source>
</evidence>
<evidence type="ECO:0000256" key="6">
    <source>
        <dbReference type="RuleBase" id="RU004914"/>
    </source>
</evidence>
<feature type="transmembrane region" description="Helical" evidence="6">
    <location>
        <begin position="41"/>
        <end position="67"/>
    </location>
</feature>
<dbReference type="GO" id="GO:0042910">
    <property type="term" value="F:xenobiotic transmembrane transporter activity"/>
    <property type="evidence" value="ECO:0007669"/>
    <property type="project" value="InterPro"/>
</dbReference>
<accession>A0A6J1ECE1</accession>
<dbReference type="Proteomes" id="UP000504609">
    <property type="component" value="Unplaced"/>
</dbReference>
<feature type="transmembrane region" description="Helical" evidence="6">
    <location>
        <begin position="118"/>
        <end position="141"/>
    </location>
</feature>
<evidence type="ECO:0000313" key="8">
    <source>
        <dbReference type="RefSeq" id="XP_022925514.1"/>
    </source>
</evidence>
<feature type="transmembrane region" description="Helical" evidence="6">
    <location>
        <begin position="217"/>
        <end position="241"/>
    </location>
</feature>
<dbReference type="InterPro" id="IPR002528">
    <property type="entry name" value="MATE_fam"/>
</dbReference>
<reference evidence="8" key="1">
    <citation type="submission" date="2025-08" db="UniProtKB">
        <authorList>
            <consortium name="RefSeq"/>
        </authorList>
    </citation>
    <scope>IDENTIFICATION</scope>
    <source>
        <tissue evidence="8">Young leaves</tissue>
    </source>
</reference>
<dbReference type="CDD" id="cd13132">
    <property type="entry name" value="MATE_eukaryotic"/>
    <property type="match status" value="1"/>
</dbReference>
<keyword evidence="7" id="KW-1185">Reference proteome</keyword>
<dbReference type="GO" id="GO:0016020">
    <property type="term" value="C:membrane"/>
    <property type="evidence" value="ECO:0007669"/>
    <property type="project" value="UniProtKB-SubCell"/>
</dbReference>
<feature type="transmembrane region" description="Helical" evidence="6">
    <location>
        <begin position="381"/>
        <end position="401"/>
    </location>
</feature>
<sequence>MNVALSFSLDHKCPLLRCCGGLGGKKMREKWRVYQKEVKKVSFLAAPIIIVFVLQYLLQVVTIIIVGHLGDELLLSGISIASSFVRVTGFALLLGMAGALETLCGQAYGAQQYQKIGVYTYSCMICLLLACFPISIVWFFTDKLLISIGQDPSISSIARKYSLFLIPNLFAHAILQSLMRYLLTQSLILPLLFCSLATLSFHIPICWLLVFHFNLKVVGAALALGMSYWLNVILLGLYIVFSPSCNKTQATFSMEAISSIGKFFRLAIPSAVMVCFEWWSYEIILLLSGLLPNPKVEASVLSICFSVTYLHYFIPYGLGATASTRVSNELGAGNPEAAKVAVKVVGVLGIIESVTVSAALFGCHNMLGYAFTSDTQIANHIASFWPLICLSILIDSFLGILSGVARGCGWQRVGAYVNLGSYYIVGIPMAAVLAFVVHLRVKGLWIGLVSGATLQSFLFALITTFTNWHKQALKARERVLEENTRQNLCPTSDSSIQL</sequence>
<feature type="transmembrane region" description="Helical" evidence="6">
    <location>
        <begin position="73"/>
        <end position="97"/>
    </location>
</feature>
<dbReference type="Pfam" id="PF01554">
    <property type="entry name" value="MatE"/>
    <property type="match status" value="2"/>
</dbReference>
<evidence type="ECO:0000256" key="3">
    <source>
        <dbReference type="ARBA" id="ARBA00022692"/>
    </source>
</evidence>
<evidence type="ECO:0000256" key="2">
    <source>
        <dbReference type="ARBA" id="ARBA00010199"/>
    </source>
</evidence>
<dbReference type="RefSeq" id="XP_022925514.1">
    <property type="nucleotide sequence ID" value="XM_023069746.1"/>
</dbReference>
<feature type="transmembrane region" description="Helical" evidence="6">
    <location>
        <begin position="262"/>
        <end position="280"/>
    </location>
</feature>
<protein>
    <recommendedName>
        <fullName evidence="6">Protein DETOXIFICATION</fullName>
    </recommendedName>
    <alternativeName>
        <fullName evidence="6">Multidrug and toxic compound extrusion protein</fullName>
    </alternativeName>
</protein>
<keyword evidence="4 6" id="KW-1133">Transmembrane helix</keyword>
<evidence type="ECO:0000313" key="7">
    <source>
        <dbReference type="Proteomes" id="UP000504609"/>
    </source>
</evidence>
<dbReference type="GeneID" id="111432792"/>
<feature type="transmembrane region" description="Helical" evidence="6">
    <location>
        <begin position="340"/>
        <end position="361"/>
    </location>
</feature>
<dbReference type="PANTHER" id="PTHR11206">
    <property type="entry name" value="MULTIDRUG RESISTANCE PROTEIN"/>
    <property type="match status" value="1"/>
</dbReference>
<dbReference type="AlphaFoldDB" id="A0A6J1ECE1"/>
<dbReference type="NCBIfam" id="TIGR00797">
    <property type="entry name" value="matE"/>
    <property type="match status" value="1"/>
</dbReference>
<keyword evidence="5 6" id="KW-0472">Membrane</keyword>
<feature type="transmembrane region" description="Helical" evidence="6">
    <location>
        <begin position="443"/>
        <end position="468"/>
    </location>
</feature>
<comment type="similarity">
    <text evidence="2 6">Belongs to the multi antimicrobial extrusion (MATE) (TC 2.A.66.1) family.</text>
</comment>
<dbReference type="GO" id="GO:1990961">
    <property type="term" value="P:xenobiotic detoxification by transmembrane export across the plasma membrane"/>
    <property type="evidence" value="ECO:0007669"/>
    <property type="project" value="InterPro"/>
</dbReference>
<dbReference type="InterPro" id="IPR045069">
    <property type="entry name" value="MATE_euk"/>
</dbReference>
<proteinExistence type="inferred from homology"/>
<dbReference type="KEGG" id="cmos:111432792"/>
<keyword evidence="3 6" id="KW-0812">Transmembrane</keyword>
<gene>
    <name evidence="8" type="primary">LOC111432792</name>
</gene>
<feature type="transmembrane region" description="Helical" evidence="6">
    <location>
        <begin position="161"/>
        <end position="179"/>
    </location>
</feature>